<name>A0ABP8K3D9_9BACT</name>
<comment type="caution">
    <text evidence="1">The sequence shown here is derived from an EMBL/GenBank/DDBJ whole genome shotgun (WGS) entry which is preliminary data.</text>
</comment>
<dbReference type="Proteomes" id="UP001500936">
    <property type="component" value="Unassembled WGS sequence"/>
</dbReference>
<protein>
    <submittedName>
        <fullName evidence="1">Uncharacterized protein</fullName>
    </submittedName>
</protein>
<dbReference type="RefSeq" id="WP_345265028.1">
    <property type="nucleotide sequence ID" value="NZ_BAABHB010000002.1"/>
</dbReference>
<dbReference type="EMBL" id="BAABHB010000002">
    <property type="protein sequence ID" value="GAA4399857.1"/>
    <property type="molecule type" value="Genomic_DNA"/>
</dbReference>
<evidence type="ECO:0000313" key="1">
    <source>
        <dbReference type="EMBL" id="GAA4399857.1"/>
    </source>
</evidence>
<sequence>MATSNPVPHRDQKAASQRDILITSTIVKKVAPGKFRYFFSFHNLSDQPLDTVIRIRVYPRFFRLLCPWSAFRLTLAAGRSGYGSVDADHLYKNPRFQWQTPTSRGRGRIAPEREDLTHFSQLAAETATQAPSAAAQTPTN</sequence>
<proteinExistence type="predicted"/>
<accession>A0ABP8K3D9</accession>
<reference evidence="2" key="1">
    <citation type="journal article" date="2019" name="Int. J. Syst. Evol. Microbiol.">
        <title>The Global Catalogue of Microorganisms (GCM) 10K type strain sequencing project: providing services to taxonomists for standard genome sequencing and annotation.</title>
        <authorList>
            <consortium name="The Broad Institute Genomics Platform"/>
            <consortium name="The Broad Institute Genome Sequencing Center for Infectious Disease"/>
            <person name="Wu L."/>
            <person name="Ma J."/>
        </authorList>
    </citation>
    <scope>NUCLEOTIDE SEQUENCE [LARGE SCALE GENOMIC DNA]</scope>
    <source>
        <strain evidence="2">JCM 17925</strain>
    </source>
</reference>
<evidence type="ECO:0000313" key="2">
    <source>
        <dbReference type="Proteomes" id="UP001500936"/>
    </source>
</evidence>
<organism evidence="1 2">
    <name type="scientific">Nibrella viscosa</name>
    <dbReference type="NCBI Taxonomy" id="1084524"/>
    <lineage>
        <taxon>Bacteria</taxon>
        <taxon>Pseudomonadati</taxon>
        <taxon>Bacteroidota</taxon>
        <taxon>Cytophagia</taxon>
        <taxon>Cytophagales</taxon>
        <taxon>Spirosomataceae</taxon>
        <taxon>Nibrella</taxon>
    </lineage>
</organism>
<gene>
    <name evidence="1" type="ORF">GCM10023187_12370</name>
</gene>
<keyword evidence="2" id="KW-1185">Reference proteome</keyword>